<dbReference type="EMBL" id="FRFG01000036">
    <property type="protein sequence ID" value="SHO57246.1"/>
    <property type="molecule type" value="Genomic_DNA"/>
</dbReference>
<dbReference type="OrthoDB" id="5891336at2"/>
<dbReference type="Pfam" id="PF16549">
    <property type="entry name" value="T2SSS_2"/>
    <property type="match status" value="1"/>
</dbReference>
<reference evidence="2" key="1">
    <citation type="submission" date="2016-12" db="EMBL/GenBank/DDBJ databases">
        <authorList>
            <person name="Rodrigo-Torres L."/>
            <person name="Arahal R.D."/>
            <person name="Lucena T."/>
        </authorList>
    </citation>
    <scope>NUCLEOTIDE SEQUENCE [LARGE SCALE GENOMIC DNA]</scope>
</reference>
<evidence type="ECO:0000313" key="2">
    <source>
        <dbReference type="Proteomes" id="UP000184600"/>
    </source>
</evidence>
<dbReference type="PIRSF" id="PIRSF007010">
    <property type="entry name" value="UCP007010"/>
    <property type="match status" value="1"/>
</dbReference>
<keyword evidence="2" id="KW-1185">Reference proteome</keyword>
<name>A0A1M7YXP9_9VIBR</name>
<gene>
    <name evidence="1" type="ORF">VQ7734_03015</name>
</gene>
<dbReference type="PROSITE" id="PS51257">
    <property type="entry name" value="PROKAR_LIPOPROTEIN"/>
    <property type="match status" value="1"/>
</dbReference>
<dbReference type="Proteomes" id="UP000184600">
    <property type="component" value="Unassembled WGS sequence"/>
</dbReference>
<dbReference type="STRING" id="1117707.VQ7734_03015"/>
<dbReference type="Gene3D" id="3.30.300.250">
    <property type="match status" value="1"/>
</dbReference>
<protein>
    <recommendedName>
        <fullName evidence="3">Type II secretion system pilot lipoprotein GspS-beta</fullName>
    </recommendedName>
</protein>
<dbReference type="AlphaFoldDB" id="A0A1M7YXP9"/>
<dbReference type="InterPro" id="IPR016502">
    <property type="entry name" value="T2SSS_2"/>
</dbReference>
<accession>A0A1M7YXP9</accession>
<sequence>MNKLLIALGLTTVLFGCSSSHSDQDEQLTLLAANRANIIQSKLPVKSGPLSIMRASSNGKIIELMMIYNETAPGAKPIQVILNHSIKQYCLQADTKANLDAGINYRIKMRNSRGQLMIDQLLTKATCKKSS</sequence>
<evidence type="ECO:0000313" key="1">
    <source>
        <dbReference type="EMBL" id="SHO57246.1"/>
    </source>
</evidence>
<organism evidence="1 2">
    <name type="scientific">Vibrio quintilis</name>
    <dbReference type="NCBI Taxonomy" id="1117707"/>
    <lineage>
        <taxon>Bacteria</taxon>
        <taxon>Pseudomonadati</taxon>
        <taxon>Pseudomonadota</taxon>
        <taxon>Gammaproteobacteria</taxon>
        <taxon>Vibrionales</taxon>
        <taxon>Vibrionaceae</taxon>
        <taxon>Vibrio</taxon>
    </lineage>
</organism>
<evidence type="ECO:0008006" key="3">
    <source>
        <dbReference type="Google" id="ProtNLM"/>
    </source>
</evidence>
<proteinExistence type="predicted"/>
<dbReference type="RefSeq" id="WP_073584005.1">
    <property type="nucleotide sequence ID" value="NZ_AP024897.1"/>
</dbReference>